<protein>
    <submittedName>
        <fullName evidence="1">Uncharacterized protein</fullName>
    </submittedName>
</protein>
<dbReference type="Proteomes" id="UP000019443">
    <property type="component" value="Plasmid pLPU83d"/>
</dbReference>
<gene>
    <name evidence="1" type="ORF">LPU83_pLPU83d_1667</name>
</gene>
<proteinExistence type="predicted"/>
<accession>W6RPR8</accession>
<evidence type="ECO:0000313" key="2">
    <source>
        <dbReference type="Proteomes" id="UP000019443"/>
    </source>
</evidence>
<reference evidence="1" key="1">
    <citation type="submission" date="2013-11" db="EMBL/GenBank/DDBJ databases">
        <title>Draft genome sequence of the broad-host-range Rhizobium sp. LPU83 strain, a member of the low-genetic diversity Oregon-like Rhizobium sp. group.</title>
        <authorList>
            <person name="Wibberg D."/>
            <person name="Puehler A."/>
            <person name="Schlueter A."/>
        </authorList>
    </citation>
    <scope>NUCLEOTIDE SEQUENCE [LARGE SCALE GENOMIC DNA]</scope>
    <source>
        <strain evidence="1">LPU83</strain>
        <plasmid evidence="1">pLPU83d</plasmid>
    </source>
</reference>
<evidence type="ECO:0000313" key="1">
    <source>
        <dbReference type="EMBL" id="CDM63037.1"/>
    </source>
</evidence>
<dbReference type="EMBL" id="HG916855">
    <property type="protein sequence ID" value="CDM63037.1"/>
    <property type="molecule type" value="Genomic_DNA"/>
</dbReference>
<dbReference type="AlphaFoldDB" id="W6RPR8"/>
<dbReference type="HOGENOM" id="CLU_143551_2_0_5"/>
<dbReference type="PATRIC" id="fig|348824.6.peg.7416"/>
<keyword evidence="2" id="KW-1185">Reference proteome</keyword>
<name>W6RPR8_9HYPH</name>
<dbReference type="KEGG" id="rhl:LPU83_pLPU83d_1667"/>
<organism evidence="1 2">
    <name type="scientific">Rhizobium favelukesii</name>
    <dbReference type="NCBI Taxonomy" id="348824"/>
    <lineage>
        <taxon>Bacteria</taxon>
        <taxon>Pseudomonadati</taxon>
        <taxon>Pseudomonadota</taxon>
        <taxon>Alphaproteobacteria</taxon>
        <taxon>Hyphomicrobiales</taxon>
        <taxon>Rhizobiaceae</taxon>
        <taxon>Rhizobium/Agrobacterium group</taxon>
        <taxon>Rhizobium</taxon>
    </lineage>
</organism>
<geneLocation type="plasmid" evidence="1 2">
    <name>pLPU83d</name>
</geneLocation>
<keyword evidence="1" id="KW-0614">Plasmid</keyword>
<sequence length="135" mass="15391">MNDLYADCALFRDMIARSDRSRLMVSFQHFPRGACDDASLLLARFLRERDHGTFQRMSGKRGDDTHVWLEQGDWVSDITGDQFGDFPYGHAHVGKDRSWHQPFSGEDTGPADYRHLDGPIVVDLNKTYSCLSDGH</sequence>